<organism evidence="3 4">
    <name type="scientific">Brevibacillus fluminis</name>
    <dbReference type="NCBI Taxonomy" id="511487"/>
    <lineage>
        <taxon>Bacteria</taxon>
        <taxon>Bacillati</taxon>
        <taxon>Bacillota</taxon>
        <taxon>Bacilli</taxon>
        <taxon>Bacillales</taxon>
        <taxon>Paenibacillaceae</taxon>
        <taxon>Brevibacillus</taxon>
    </lineage>
</organism>
<evidence type="ECO:0000256" key="1">
    <source>
        <dbReference type="ARBA" id="ARBA00023125"/>
    </source>
</evidence>
<dbReference type="PANTHER" id="PTHR30204:SF97">
    <property type="entry name" value="MERR FAMILY REGULATORY PROTEIN"/>
    <property type="match status" value="1"/>
</dbReference>
<reference evidence="3 4" key="1">
    <citation type="submission" date="2018-10" db="EMBL/GenBank/DDBJ databases">
        <title>Phylogenomics of Brevibacillus.</title>
        <authorList>
            <person name="Dunlap C."/>
        </authorList>
    </citation>
    <scope>NUCLEOTIDE SEQUENCE [LARGE SCALE GENOMIC DNA]</scope>
    <source>
        <strain evidence="3 4">JCM 15716</strain>
    </source>
</reference>
<dbReference type="SMART" id="SM00422">
    <property type="entry name" value="HTH_MERR"/>
    <property type="match status" value="1"/>
</dbReference>
<dbReference type="Gene3D" id="1.10.1660.10">
    <property type="match status" value="1"/>
</dbReference>
<dbReference type="Gene3D" id="3.40.50.150">
    <property type="entry name" value="Vaccinia Virus protein VP39"/>
    <property type="match status" value="1"/>
</dbReference>
<dbReference type="InterPro" id="IPR029063">
    <property type="entry name" value="SAM-dependent_MTases_sf"/>
</dbReference>
<evidence type="ECO:0000313" key="3">
    <source>
        <dbReference type="EMBL" id="RNB90658.1"/>
    </source>
</evidence>
<sequence length="350" mass="40824">MKINEIAQKLNISTRAIRFYEEKGLIAPRHAENQYRHFSEQDVWRLQTIIALREVGMTLDDIAKALNHVDSGNKDLLLDYLELQRSVMYAQWVEMKQILFTTDQMIDLLKSNQSIDMADIFQLADGSKRLREARSAWYDRWNYDHRAESHDDRVRPKAEEFSIYRDYKETLELLVRLIGPRPGEYGLDLGTGTGNLAGLFLHQGIRMAAVDQSREMLRHCQRKFPSLTAKLGNLLSIPFLDHQFDFLVTSFALHHLTDEQKTVAVAEMKRVLVPHGRICIADLMFADHEKREAYFEGMLRDGKLEQHALLSEFHFTNLSVFLPLLEQHGYLYKHQQINELLHVVYAVPMR</sequence>
<protein>
    <submittedName>
        <fullName evidence="3">MerR family transcriptional regulator</fullName>
    </submittedName>
</protein>
<dbReference type="PROSITE" id="PS50937">
    <property type="entry name" value="HTH_MERR_2"/>
    <property type="match status" value="1"/>
</dbReference>
<dbReference type="Pfam" id="PF13411">
    <property type="entry name" value="MerR_1"/>
    <property type="match status" value="1"/>
</dbReference>
<dbReference type="CDD" id="cd00592">
    <property type="entry name" value="HTH_MerR-like"/>
    <property type="match status" value="1"/>
</dbReference>
<dbReference type="GO" id="GO:0003700">
    <property type="term" value="F:DNA-binding transcription factor activity"/>
    <property type="evidence" value="ECO:0007669"/>
    <property type="project" value="InterPro"/>
</dbReference>
<dbReference type="PANTHER" id="PTHR30204">
    <property type="entry name" value="REDOX-CYCLING DRUG-SENSING TRANSCRIPTIONAL ACTIVATOR SOXR"/>
    <property type="match status" value="1"/>
</dbReference>
<comment type="caution">
    <text evidence="3">The sequence shown here is derived from an EMBL/GenBank/DDBJ whole genome shotgun (WGS) entry which is preliminary data.</text>
</comment>
<evidence type="ECO:0000313" key="4">
    <source>
        <dbReference type="Proteomes" id="UP000271031"/>
    </source>
</evidence>
<dbReference type="OrthoDB" id="465705at2"/>
<accession>A0A3M8DR87</accession>
<dbReference type="EMBL" id="RHHQ01000007">
    <property type="protein sequence ID" value="RNB90658.1"/>
    <property type="molecule type" value="Genomic_DNA"/>
</dbReference>
<dbReference type="InterPro" id="IPR000551">
    <property type="entry name" value="MerR-type_HTH_dom"/>
</dbReference>
<dbReference type="RefSeq" id="WP_122917585.1">
    <property type="nucleotide sequence ID" value="NZ_RHHQ01000007.1"/>
</dbReference>
<dbReference type="SUPFAM" id="SSF53335">
    <property type="entry name" value="S-adenosyl-L-methionine-dependent methyltransferases"/>
    <property type="match status" value="1"/>
</dbReference>
<dbReference type="SUPFAM" id="SSF46955">
    <property type="entry name" value="Putative DNA-binding domain"/>
    <property type="match status" value="1"/>
</dbReference>
<dbReference type="CDD" id="cd02440">
    <property type="entry name" value="AdoMet_MTases"/>
    <property type="match status" value="1"/>
</dbReference>
<dbReference type="Pfam" id="PF13649">
    <property type="entry name" value="Methyltransf_25"/>
    <property type="match status" value="1"/>
</dbReference>
<dbReference type="GO" id="GO:0003677">
    <property type="term" value="F:DNA binding"/>
    <property type="evidence" value="ECO:0007669"/>
    <property type="project" value="UniProtKB-KW"/>
</dbReference>
<dbReference type="Proteomes" id="UP000271031">
    <property type="component" value="Unassembled WGS sequence"/>
</dbReference>
<dbReference type="InterPro" id="IPR047057">
    <property type="entry name" value="MerR_fam"/>
</dbReference>
<proteinExistence type="predicted"/>
<name>A0A3M8DR87_9BACL</name>
<keyword evidence="4" id="KW-1185">Reference proteome</keyword>
<dbReference type="InterPro" id="IPR009061">
    <property type="entry name" value="DNA-bd_dom_put_sf"/>
</dbReference>
<feature type="domain" description="HTH merR-type" evidence="2">
    <location>
        <begin position="1"/>
        <end position="68"/>
    </location>
</feature>
<gene>
    <name evidence="3" type="ORF">EDM56_09200</name>
</gene>
<dbReference type="AlphaFoldDB" id="A0A3M8DR87"/>
<dbReference type="InterPro" id="IPR041698">
    <property type="entry name" value="Methyltransf_25"/>
</dbReference>
<evidence type="ECO:0000259" key="2">
    <source>
        <dbReference type="PROSITE" id="PS50937"/>
    </source>
</evidence>
<dbReference type="PRINTS" id="PR00040">
    <property type="entry name" value="HTHMERR"/>
</dbReference>
<keyword evidence="1" id="KW-0238">DNA-binding</keyword>